<comment type="caution">
    <text evidence="2">The sequence shown here is derived from an EMBL/GenBank/DDBJ whole genome shotgun (WGS) entry which is preliminary data.</text>
</comment>
<dbReference type="Proteomes" id="UP000789759">
    <property type="component" value="Unassembled WGS sequence"/>
</dbReference>
<evidence type="ECO:0000313" key="2">
    <source>
        <dbReference type="EMBL" id="CAG8682450.1"/>
    </source>
</evidence>
<evidence type="ECO:0000256" key="1">
    <source>
        <dbReference type="SAM" id="Phobius"/>
    </source>
</evidence>
<keyword evidence="1" id="KW-0472">Membrane</keyword>
<name>A0A9N9HEK0_9GLOM</name>
<proteinExistence type="predicted"/>
<accession>A0A9N9HEK0</accession>
<organism evidence="2 3">
    <name type="scientific">Cetraspora pellucida</name>
    <dbReference type="NCBI Taxonomy" id="1433469"/>
    <lineage>
        <taxon>Eukaryota</taxon>
        <taxon>Fungi</taxon>
        <taxon>Fungi incertae sedis</taxon>
        <taxon>Mucoromycota</taxon>
        <taxon>Glomeromycotina</taxon>
        <taxon>Glomeromycetes</taxon>
        <taxon>Diversisporales</taxon>
        <taxon>Gigasporaceae</taxon>
        <taxon>Cetraspora</taxon>
    </lineage>
</organism>
<dbReference type="AlphaFoldDB" id="A0A9N9HEK0"/>
<dbReference type="EMBL" id="CAJVQA010009218">
    <property type="protein sequence ID" value="CAG8682450.1"/>
    <property type="molecule type" value="Genomic_DNA"/>
</dbReference>
<keyword evidence="3" id="KW-1185">Reference proteome</keyword>
<reference evidence="2" key="1">
    <citation type="submission" date="2021-06" db="EMBL/GenBank/DDBJ databases">
        <authorList>
            <person name="Kallberg Y."/>
            <person name="Tangrot J."/>
            <person name="Rosling A."/>
        </authorList>
    </citation>
    <scope>NUCLEOTIDE SEQUENCE</scope>
    <source>
        <strain evidence="2">FL966</strain>
    </source>
</reference>
<keyword evidence="1" id="KW-1133">Transmembrane helix</keyword>
<feature type="transmembrane region" description="Helical" evidence="1">
    <location>
        <begin position="12"/>
        <end position="28"/>
    </location>
</feature>
<keyword evidence="1" id="KW-0812">Transmembrane</keyword>
<evidence type="ECO:0000313" key="3">
    <source>
        <dbReference type="Proteomes" id="UP000789759"/>
    </source>
</evidence>
<gene>
    <name evidence="2" type="ORF">CPELLU_LOCUS10873</name>
</gene>
<protein>
    <submittedName>
        <fullName evidence="2">1466_t:CDS:1</fullName>
    </submittedName>
</protein>
<feature type="non-terminal residue" evidence="2">
    <location>
        <position position="47"/>
    </location>
</feature>
<sequence length="47" mass="5512">MNREFAKNQQSYAHIFYILAFFFLQLVVDDVNAIDDVTLDSSLLEKE</sequence>